<protein>
    <submittedName>
        <fullName evidence="1">Uncharacterized protein</fullName>
    </submittedName>
</protein>
<dbReference type="Proteomes" id="UP001157502">
    <property type="component" value="Chromosome 8"/>
</dbReference>
<accession>A0ACC2GWU9</accession>
<keyword evidence="2" id="KW-1185">Reference proteome</keyword>
<comment type="caution">
    <text evidence="1">The sequence shown here is derived from an EMBL/GenBank/DDBJ whole genome shotgun (WGS) entry which is preliminary data.</text>
</comment>
<gene>
    <name evidence="1" type="ORF">DPEC_G00101750</name>
</gene>
<organism evidence="1 2">
    <name type="scientific">Dallia pectoralis</name>
    <name type="common">Alaska blackfish</name>
    <dbReference type="NCBI Taxonomy" id="75939"/>
    <lineage>
        <taxon>Eukaryota</taxon>
        <taxon>Metazoa</taxon>
        <taxon>Chordata</taxon>
        <taxon>Craniata</taxon>
        <taxon>Vertebrata</taxon>
        <taxon>Euteleostomi</taxon>
        <taxon>Actinopterygii</taxon>
        <taxon>Neopterygii</taxon>
        <taxon>Teleostei</taxon>
        <taxon>Protacanthopterygii</taxon>
        <taxon>Esociformes</taxon>
        <taxon>Umbridae</taxon>
        <taxon>Dallia</taxon>
    </lineage>
</organism>
<evidence type="ECO:0000313" key="2">
    <source>
        <dbReference type="Proteomes" id="UP001157502"/>
    </source>
</evidence>
<name>A0ACC2GWU9_DALPE</name>
<reference evidence="1" key="1">
    <citation type="submission" date="2021-05" db="EMBL/GenBank/DDBJ databases">
        <authorList>
            <person name="Pan Q."/>
            <person name="Jouanno E."/>
            <person name="Zahm M."/>
            <person name="Klopp C."/>
            <person name="Cabau C."/>
            <person name="Louis A."/>
            <person name="Berthelot C."/>
            <person name="Parey E."/>
            <person name="Roest Crollius H."/>
            <person name="Montfort J."/>
            <person name="Robinson-Rechavi M."/>
            <person name="Bouchez O."/>
            <person name="Lampietro C."/>
            <person name="Lopez Roques C."/>
            <person name="Donnadieu C."/>
            <person name="Postlethwait J."/>
            <person name="Bobe J."/>
            <person name="Dillon D."/>
            <person name="Chandos A."/>
            <person name="von Hippel F."/>
            <person name="Guiguen Y."/>
        </authorList>
    </citation>
    <scope>NUCLEOTIDE SEQUENCE</scope>
    <source>
        <strain evidence="1">YG-Jan2019</strain>
    </source>
</reference>
<proteinExistence type="predicted"/>
<evidence type="ECO:0000313" key="1">
    <source>
        <dbReference type="EMBL" id="KAJ8008147.1"/>
    </source>
</evidence>
<sequence length="118" mass="13664">MSLLLHTVCLYFYMLYVSTCTCCMSLVVHAVCLYFYMLYVSTSTCCMSLLLHVCIYFFNRSLLLLHVSTTSKRLSLSRSSHLSSTTHHLSREYLRTSQHLLFCSGKKMITKVNKMLPQ</sequence>
<dbReference type="EMBL" id="CM055735">
    <property type="protein sequence ID" value="KAJ8008147.1"/>
    <property type="molecule type" value="Genomic_DNA"/>
</dbReference>